<protein>
    <submittedName>
        <fullName evidence="1">Uncharacterized protein</fullName>
    </submittedName>
</protein>
<gene>
    <name evidence="1" type="ORF">AAEO56_11045</name>
</gene>
<name>A0ABU9HXE4_9FLAO</name>
<dbReference type="Proteomes" id="UP001464555">
    <property type="component" value="Unassembled WGS sequence"/>
</dbReference>
<evidence type="ECO:0000313" key="1">
    <source>
        <dbReference type="EMBL" id="MEL1244799.1"/>
    </source>
</evidence>
<dbReference type="EMBL" id="JBBYHR010000005">
    <property type="protein sequence ID" value="MEL1244799.1"/>
    <property type="molecule type" value="Genomic_DNA"/>
</dbReference>
<reference evidence="1 2" key="1">
    <citation type="submission" date="2024-04" db="EMBL/GenBank/DDBJ databases">
        <title>Flavobacterium sp. DGU11 16S ribosomal RNA gene Genome sequencing and assembly.</title>
        <authorList>
            <person name="Park S."/>
        </authorList>
    </citation>
    <scope>NUCLEOTIDE SEQUENCE [LARGE SCALE GENOMIC DNA]</scope>
    <source>
        <strain evidence="1 2">DGU11</strain>
    </source>
</reference>
<proteinExistence type="predicted"/>
<accession>A0ABU9HXE4</accession>
<sequence length="148" mass="17603">MDLKELHDKLVAEGCNRFCIEGIGQQSDDDVEQLGLNDGKWEVRYFERGRAEKTLFSTADKDEAIRYYYNYIMKIEHWHIIAFTRSFDIFNAHKEKLEAAGIKTIQNDIPYYAGPEDRVYRLFVTNKDIFKAREIFDVVPYYDENLKR</sequence>
<keyword evidence="2" id="KW-1185">Reference proteome</keyword>
<dbReference type="RefSeq" id="WP_341697114.1">
    <property type="nucleotide sequence ID" value="NZ_JBBYHR010000005.1"/>
</dbReference>
<comment type="caution">
    <text evidence="1">The sequence shown here is derived from an EMBL/GenBank/DDBJ whole genome shotgun (WGS) entry which is preliminary data.</text>
</comment>
<organism evidence="1 2">
    <name type="scientific">Flavobacterium arundinis</name>
    <dbReference type="NCBI Taxonomy" id="3139143"/>
    <lineage>
        <taxon>Bacteria</taxon>
        <taxon>Pseudomonadati</taxon>
        <taxon>Bacteroidota</taxon>
        <taxon>Flavobacteriia</taxon>
        <taxon>Flavobacteriales</taxon>
        <taxon>Flavobacteriaceae</taxon>
        <taxon>Flavobacterium</taxon>
    </lineage>
</organism>
<evidence type="ECO:0000313" key="2">
    <source>
        <dbReference type="Proteomes" id="UP001464555"/>
    </source>
</evidence>